<dbReference type="EMBL" id="CM029037">
    <property type="protein sequence ID" value="KAG2657420.1"/>
    <property type="molecule type" value="Genomic_DNA"/>
</dbReference>
<organism evidence="2 3">
    <name type="scientific">Panicum virgatum</name>
    <name type="common">Blackwell switchgrass</name>
    <dbReference type="NCBI Taxonomy" id="38727"/>
    <lineage>
        <taxon>Eukaryota</taxon>
        <taxon>Viridiplantae</taxon>
        <taxon>Streptophyta</taxon>
        <taxon>Embryophyta</taxon>
        <taxon>Tracheophyta</taxon>
        <taxon>Spermatophyta</taxon>
        <taxon>Magnoliopsida</taxon>
        <taxon>Liliopsida</taxon>
        <taxon>Poales</taxon>
        <taxon>Poaceae</taxon>
        <taxon>PACMAD clade</taxon>
        <taxon>Panicoideae</taxon>
        <taxon>Panicodae</taxon>
        <taxon>Paniceae</taxon>
        <taxon>Panicinae</taxon>
        <taxon>Panicum</taxon>
        <taxon>Panicum sect. Hiantes</taxon>
    </lineage>
</organism>
<accession>A0A8T0XBH8</accession>
<evidence type="ECO:0000256" key="1">
    <source>
        <dbReference type="SAM" id="MobiDB-lite"/>
    </source>
</evidence>
<comment type="caution">
    <text evidence="2">The sequence shown here is derived from an EMBL/GenBank/DDBJ whole genome shotgun (WGS) entry which is preliminary data.</text>
</comment>
<feature type="compositionally biased region" description="Pro residues" evidence="1">
    <location>
        <begin position="32"/>
        <end position="43"/>
    </location>
</feature>
<gene>
    <name evidence="2" type="ORF">PVAP13_1KG176100</name>
</gene>
<reference evidence="2" key="1">
    <citation type="submission" date="2020-05" db="EMBL/GenBank/DDBJ databases">
        <title>WGS assembly of Panicum virgatum.</title>
        <authorList>
            <person name="Lovell J.T."/>
            <person name="Jenkins J."/>
            <person name="Shu S."/>
            <person name="Juenger T.E."/>
            <person name="Schmutz J."/>
        </authorList>
    </citation>
    <scope>NUCLEOTIDE SEQUENCE</scope>
    <source>
        <strain evidence="2">AP13</strain>
    </source>
</reference>
<name>A0A8T0XBH8_PANVG</name>
<feature type="compositionally biased region" description="Polar residues" evidence="1">
    <location>
        <begin position="95"/>
        <end position="110"/>
    </location>
</feature>
<proteinExistence type="predicted"/>
<dbReference type="Proteomes" id="UP000823388">
    <property type="component" value="Chromosome 1K"/>
</dbReference>
<protein>
    <submittedName>
        <fullName evidence="2">Uncharacterized protein</fullName>
    </submittedName>
</protein>
<evidence type="ECO:0000313" key="2">
    <source>
        <dbReference type="EMBL" id="KAG2657420.1"/>
    </source>
</evidence>
<keyword evidence="3" id="KW-1185">Reference proteome</keyword>
<sequence length="110" mass="11354">MQARCATATATHGIETSGVPMPPSCVSRARPPGIPRRPPPHRSSPPGMATVPCSVRTATASFRESRSERQRAAAPSAHSFFPRNADGHGGGFSAGRTNGSSDAGVCTQLN</sequence>
<feature type="region of interest" description="Disordered" evidence="1">
    <location>
        <begin position="1"/>
        <end position="110"/>
    </location>
</feature>
<dbReference type="AlphaFoldDB" id="A0A8T0XBH8"/>
<evidence type="ECO:0000313" key="3">
    <source>
        <dbReference type="Proteomes" id="UP000823388"/>
    </source>
</evidence>